<dbReference type="InterPro" id="IPR029018">
    <property type="entry name" value="Hex-like_dom2"/>
</dbReference>
<evidence type="ECO:0000313" key="4">
    <source>
        <dbReference type="Proteomes" id="UP000797356"/>
    </source>
</evidence>
<proteinExistence type="predicted"/>
<dbReference type="Gene3D" id="3.30.379.10">
    <property type="entry name" value="Chitobiase/beta-hexosaminidase domain 2-like"/>
    <property type="match status" value="1"/>
</dbReference>
<reference evidence="3" key="2">
    <citation type="submission" date="2019-07" db="EMBL/GenBank/DDBJ databases">
        <authorList>
            <person name="Yang Y."/>
            <person name="Bocs S."/>
            <person name="Baudouin L."/>
        </authorList>
    </citation>
    <scope>NUCLEOTIDE SEQUENCE</scope>
    <source>
        <tissue evidence="3">Spear leaf of Hainan Tall coconut</tissue>
    </source>
</reference>
<dbReference type="GO" id="GO:0016787">
    <property type="term" value="F:hydrolase activity"/>
    <property type="evidence" value="ECO:0007669"/>
    <property type="project" value="UniProtKB-KW"/>
</dbReference>
<keyword evidence="4" id="KW-1185">Reference proteome</keyword>
<comment type="caution">
    <text evidence="3">The sequence shown here is derived from an EMBL/GenBank/DDBJ whole genome shotgun (WGS) entry which is preliminary data.</text>
</comment>
<protein>
    <submittedName>
        <fullName evidence="3">Uncharacterized protein</fullName>
    </submittedName>
</protein>
<reference evidence="3" key="1">
    <citation type="journal article" date="2017" name="Gigascience">
        <title>The genome draft of coconut (Cocos nucifera).</title>
        <authorList>
            <person name="Xiao Y."/>
            <person name="Xu P."/>
            <person name="Fan H."/>
            <person name="Baudouin L."/>
            <person name="Xia W."/>
            <person name="Bocs S."/>
            <person name="Xu J."/>
            <person name="Li Q."/>
            <person name="Guo A."/>
            <person name="Zhou L."/>
            <person name="Li J."/>
            <person name="Wu Y."/>
            <person name="Ma Z."/>
            <person name="Armero A."/>
            <person name="Issali A.E."/>
            <person name="Liu N."/>
            <person name="Peng M."/>
            <person name="Yang Y."/>
        </authorList>
    </citation>
    <scope>NUCLEOTIDE SEQUENCE</scope>
    <source>
        <tissue evidence="3">Spear leaf of Hainan Tall coconut</tissue>
    </source>
</reference>
<organism evidence="3 4">
    <name type="scientific">Cocos nucifera</name>
    <name type="common">Coconut palm</name>
    <dbReference type="NCBI Taxonomy" id="13894"/>
    <lineage>
        <taxon>Eukaryota</taxon>
        <taxon>Viridiplantae</taxon>
        <taxon>Streptophyta</taxon>
        <taxon>Embryophyta</taxon>
        <taxon>Tracheophyta</taxon>
        <taxon>Spermatophyta</taxon>
        <taxon>Magnoliopsida</taxon>
        <taxon>Liliopsida</taxon>
        <taxon>Arecaceae</taxon>
        <taxon>Arecoideae</taxon>
        <taxon>Cocoseae</taxon>
        <taxon>Attaleinae</taxon>
        <taxon>Cocos</taxon>
    </lineage>
</organism>
<feature type="chain" id="PRO_5035473175" evidence="2">
    <location>
        <begin position="20"/>
        <end position="163"/>
    </location>
</feature>
<dbReference type="Proteomes" id="UP000797356">
    <property type="component" value="Chromosome 11"/>
</dbReference>
<evidence type="ECO:0000313" key="3">
    <source>
        <dbReference type="EMBL" id="KAG1364033.1"/>
    </source>
</evidence>
<sequence length="163" mass="18185">MAPFFFLLLICFVPRIAYCSPLEQSHLARVLEIQERERVSPSVQIATVRSLLGRLLPSHQASFEFEIIPKAKCGGKACFIINNHPSSGIKGSPEILYYLDGICQKVLKKAFIVGEVLYRIGKNRIPEVNTMLTAGYLQALVYICAISKDNMITSLILEVTVLL</sequence>
<accession>A0A8K0IQ22</accession>
<dbReference type="EMBL" id="CM017882">
    <property type="protein sequence ID" value="KAG1364033.1"/>
    <property type="molecule type" value="Genomic_DNA"/>
</dbReference>
<gene>
    <name evidence="3" type="ORF">COCNU_11G008600</name>
</gene>
<evidence type="ECO:0000256" key="2">
    <source>
        <dbReference type="SAM" id="SignalP"/>
    </source>
</evidence>
<keyword evidence="1" id="KW-0378">Hydrolase</keyword>
<dbReference type="AlphaFoldDB" id="A0A8K0IQ22"/>
<keyword evidence="2" id="KW-0732">Signal</keyword>
<evidence type="ECO:0000256" key="1">
    <source>
        <dbReference type="ARBA" id="ARBA00022801"/>
    </source>
</evidence>
<name>A0A8K0IQ22_COCNU</name>
<feature type="signal peptide" evidence="2">
    <location>
        <begin position="1"/>
        <end position="19"/>
    </location>
</feature>